<keyword evidence="7" id="KW-0175">Coiled coil</keyword>
<keyword evidence="3" id="KW-0813">Transport</keyword>
<gene>
    <name evidence="9" type="ORF">LCGC14_1388600</name>
</gene>
<name>A0A0F9N262_9ZZZZ</name>
<keyword evidence="6" id="KW-1006">Bacterial flagellum protein export</keyword>
<feature type="domain" description="Flagellar assembly protein FliH/Type III secretion system HrpE" evidence="8">
    <location>
        <begin position="76"/>
        <end position="200"/>
    </location>
</feature>
<keyword evidence="4" id="KW-1005">Bacterial flagellum biogenesis</keyword>
<dbReference type="InterPro" id="IPR018035">
    <property type="entry name" value="Flagellar_FliH/T3SS_HrpE"/>
</dbReference>
<sequence length="216" mass="24630">MSRRIIYKLPVVGKTLVLESKIPPELLNFNKDEDDEVAKQKELLETVSRESYQKGWDEGVKKEQDEKQKNIELMCQGLQGAIDDLKQERNTIWDKCEKEIVKLVLVTAKEVICHEISKGGSKVVEEVVAEAVNKVKGKKILRLHLNPVDIEDFKRRKIAEFIKENKDYEIVSDTDITSGGCKVVTDYGSVDARLETRWGEIEAAFGGHKLETDQDK</sequence>
<evidence type="ECO:0000256" key="6">
    <source>
        <dbReference type="ARBA" id="ARBA00023225"/>
    </source>
</evidence>
<evidence type="ECO:0000256" key="1">
    <source>
        <dbReference type="ARBA" id="ARBA00003041"/>
    </source>
</evidence>
<dbReference type="EMBL" id="LAZR01008947">
    <property type="protein sequence ID" value="KKM75602.1"/>
    <property type="molecule type" value="Genomic_DNA"/>
</dbReference>
<dbReference type="AlphaFoldDB" id="A0A0F9N262"/>
<reference evidence="9" key="1">
    <citation type="journal article" date="2015" name="Nature">
        <title>Complex archaea that bridge the gap between prokaryotes and eukaryotes.</title>
        <authorList>
            <person name="Spang A."/>
            <person name="Saw J.H."/>
            <person name="Jorgensen S.L."/>
            <person name="Zaremba-Niedzwiedzka K."/>
            <person name="Martijn J."/>
            <person name="Lind A.E."/>
            <person name="van Eijk R."/>
            <person name="Schleper C."/>
            <person name="Guy L."/>
            <person name="Ettema T.J."/>
        </authorList>
    </citation>
    <scope>NUCLEOTIDE SEQUENCE</scope>
</reference>
<organism evidence="9">
    <name type="scientific">marine sediment metagenome</name>
    <dbReference type="NCBI Taxonomy" id="412755"/>
    <lineage>
        <taxon>unclassified sequences</taxon>
        <taxon>metagenomes</taxon>
        <taxon>ecological metagenomes</taxon>
    </lineage>
</organism>
<evidence type="ECO:0000256" key="5">
    <source>
        <dbReference type="ARBA" id="ARBA00022927"/>
    </source>
</evidence>
<evidence type="ECO:0000256" key="3">
    <source>
        <dbReference type="ARBA" id="ARBA00022448"/>
    </source>
</evidence>
<comment type="similarity">
    <text evidence="2">Belongs to the FliH family.</text>
</comment>
<dbReference type="GO" id="GO:0015031">
    <property type="term" value="P:protein transport"/>
    <property type="evidence" value="ECO:0007669"/>
    <property type="project" value="UniProtKB-KW"/>
</dbReference>
<comment type="function">
    <text evidence="1">Needed for flagellar regrowth and assembly.</text>
</comment>
<evidence type="ECO:0000259" key="8">
    <source>
        <dbReference type="Pfam" id="PF02108"/>
    </source>
</evidence>
<evidence type="ECO:0000256" key="2">
    <source>
        <dbReference type="ARBA" id="ARBA00006602"/>
    </source>
</evidence>
<dbReference type="PANTHER" id="PTHR34982">
    <property type="entry name" value="YOP PROTEINS TRANSLOCATION PROTEIN L"/>
    <property type="match status" value="1"/>
</dbReference>
<dbReference type="PANTHER" id="PTHR34982:SF1">
    <property type="entry name" value="FLAGELLAR ASSEMBLY PROTEIN FLIH"/>
    <property type="match status" value="1"/>
</dbReference>
<dbReference type="InterPro" id="IPR051472">
    <property type="entry name" value="T3SS_Stator/FliH"/>
</dbReference>
<accession>A0A0F9N262</accession>
<keyword evidence="5" id="KW-0653">Protein transport</keyword>
<comment type="caution">
    <text evidence="9">The sequence shown here is derived from an EMBL/GenBank/DDBJ whole genome shotgun (WGS) entry which is preliminary data.</text>
</comment>
<dbReference type="GO" id="GO:0005829">
    <property type="term" value="C:cytosol"/>
    <property type="evidence" value="ECO:0007669"/>
    <property type="project" value="TreeGrafter"/>
</dbReference>
<dbReference type="Pfam" id="PF02108">
    <property type="entry name" value="FliH"/>
    <property type="match status" value="1"/>
</dbReference>
<evidence type="ECO:0000256" key="4">
    <source>
        <dbReference type="ARBA" id="ARBA00022795"/>
    </source>
</evidence>
<proteinExistence type="inferred from homology"/>
<feature type="coiled-coil region" evidence="7">
    <location>
        <begin position="30"/>
        <end position="88"/>
    </location>
</feature>
<evidence type="ECO:0000256" key="7">
    <source>
        <dbReference type="SAM" id="Coils"/>
    </source>
</evidence>
<protein>
    <recommendedName>
        <fullName evidence="8">Flagellar assembly protein FliH/Type III secretion system HrpE domain-containing protein</fullName>
    </recommendedName>
</protein>
<dbReference type="GO" id="GO:0044781">
    <property type="term" value="P:bacterial-type flagellum organization"/>
    <property type="evidence" value="ECO:0007669"/>
    <property type="project" value="UniProtKB-KW"/>
</dbReference>
<evidence type="ECO:0000313" key="9">
    <source>
        <dbReference type="EMBL" id="KKM75602.1"/>
    </source>
</evidence>